<dbReference type="InterPro" id="IPR005025">
    <property type="entry name" value="FMN_Rdtase-like_dom"/>
</dbReference>
<gene>
    <name evidence="4" type="ORF">H9892_04535</name>
</gene>
<dbReference type="PANTHER" id="PTHR43278:SF4">
    <property type="entry name" value="NAD(P)H-DEPENDENT FMN-CONTAINING OXIDOREDUCTASE YWQN-RELATED"/>
    <property type="match status" value="1"/>
</dbReference>
<dbReference type="Gene3D" id="3.40.50.360">
    <property type="match status" value="1"/>
</dbReference>
<name>A0A9D1TSH5_9FIRM</name>
<dbReference type="Proteomes" id="UP000823990">
    <property type="component" value="Unassembled WGS sequence"/>
</dbReference>
<evidence type="ECO:0000313" key="5">
    <source>
        <dbReference type="Proteomes" id="UP000823990"/>
    </source>
</evidence>
<evidence type="ECO:0000256" key="2">
    <source>
        <dbReference type="ARBA" id="ARBA00022643"/>
    </source>
</evidence>
<dbReference type="AlphaFoldDB" id="A0A9D1TSH5"/>
<dbReference type="EMBL" id="DXHS01000070">
    <property type="protein sequence ID" value="HIW02586.1"/>
    <property type="molecule type" value="Genomic_DNA"/>
</dbReference>
<protein>
    <submittedName>
        <fullName evidence="4">Flavodoxin family protein</fullName>
    </submittedName>
</protein>
<dbReference type="InterPro" id="IPR051796">
    <property type="entry name" value="ISF_SsuE-like"/>
</dbReference>
<accession>A0A9D1TSH5</accession>
<dbReference type="GO" id="GO:0016491">
    <property type="term" value="F:oxidoreductase activity"/>
    <property type="evidence" value="ECO:0007669"/>
    <property type="project" value="InterPro"/>
</dbReference>
<proteinExistence type="predicted"/>
<organism evidence="4 5">
    <name type="scientific">Candidatus Protoclostridium stercorigallinarum</name>
    <dbReference type="NCBI Taxonomy" id="2838741"/>
    <lineage>
        <taxon>Bacteria</taxon>
        <taxon>Bacillati</taxon>
        <taxon>Bacillota</taxon>
        <taxon>Clostridia</taxon>
        <taxon>Candidatus Protoclostridium</taxon>
    </lineage>
</organism>
<keyword evidence="2" id="KW-0288">FMN</keyword>
<dbReference type="SUPFAM" id="SSF52218">
    <property type="entry name" value="Flavoproteins"/>
    <property type="match status" value="1"/>
</dbReference>
<dbReference type="Pfam" id="PF03358">
    <property type="entry name" value="FMN_red"/>
    <property type="match status" value="1"/>
</dbReference>
<dbReference type="InterPro" id="IPR029039">
    <property type="entry name" value="Flavoprotein-like_sf"/>
</dbReference>
<comment type="caution">
    <text evidence="4">The sequence shown here is derived from an EMBL/GenBank/DDBJ whole genome shotgun (WGS) entry which is preliminary data.</text>
</comment>
<keyword evidence="1" id="KW-0285">Flavoprotein</keyword>
<feature type="domain" description="NADPH-dependent FMN reductase-like" evidence="3">
    <location>
        <begin position="1"/>
        <end position="151"/>
    </location>
</feature>
<reference evidence="4" key="1">
    <citation type="journal article" date="2021" name="PeerJ">
        <title>Extensive microbial diversity within the chicken gut microbiome revealed by metagenomics and culture.</title>
        <authorList>
            <person name="Gilroy R."/>
            <person name="Ravi A."/>
            <person name="Getino M."/>
            <person name="Pursley I."/>
            <person name="Horton D.L."/>
            <person name="Alikhan N.F."/>
            <person name="Baker D."/>
            <person name="Gharbi K."/>
            <person name="Hall N."/>
            <person name="Watson M."/>
            <person name="Adriaenssens E.M."/>
            <person name="Foster-Nyarko E."/>
            <person name="Jarju S."/>
            <person name="Secka A."/>
            <person name="Antonio M."/>
            <person name="Oren A."/>
            <person name="Chaudhuri R.R."/>
            <person name="La Ragione R."/>
            <person name="Hildebrand F."/>
            <person name="Pallen M.J."/>
        </authorList>
    </citation>
    <scope>NUCLEOTIDE SEQUENCE</scope>
    <source>
        <strain evidence="4">12435</strain>
    </source>
</reference>
<evidence type="ECO:0000259" key="3">
    <source>
        <dbReference type="Pfam" id="PF03358"/>
    </source>
</evidence>
<reference evidence="4" key="2">
    <citation type="submission" date="2021-04" db="EMBL/GenBank/DDBJ databases">
        <authorList>
            <person name="Gilroy R."/>
        </authorList>
    </citation>
    <scope>NUCLEOTIDE SEQUENCE</scope>
    <source>
        <strain evidence="4">12435</strain>
    </source>
</reference>
<evidence type="ECO:0000313" key="4">
    <source>
        <dbReference type="EMBL" id="HIW02586.1"/>
    </source>
</evidence>
<sequence>MKVLMINGSPHKNGCTNAALGVIAETLSAEGIDSEIVHIGSSRISGCIGCGHCRKSGTHRCVFGDDMVNEVIDKLEKADGLIVGTPVYYASPNGTLVSLLDRVFYAHGGYPHKPAAAIASARRAGTVVSVDELNKYFTISQMPVVSSTYWNEVHGSKAEDVMLDEEGVATMRNLALNMAWMLRLIACGKEHGILPPVTNTIKTNFIR</sequence>
<evidence type="ECO:0000256" key="1">
    <source>
        <dbReference type="ARBA" id="ARBA00022630"/>
    </source>
</evidence>
<dbReference type="PANTHER" id="PTHR43278">
    <property type="entry name" value="NAD(P)H-DEPENDENT FMN-CONTAINING OXIDOREDUCTASE YWQN-RELATED"/>
    <property type="match status" value="1"/>
</dbReference>